<dbReference type="InterPro" id="IPR005959">
    <property type="entry name" value="Fumarylacetoacetase"/>
</dbReference>
<evidence type="ECO:0000259" key="7">
    <source>
        <dbReference type="Pfam" id="PF01557"/>
    </source>
</evidence>
<keyword evidence="5" id="KW-0585">Phenylalanine catabolism</keyword>
<gene>
    <name evidence="8" type="ORF">ASIM_LOCUS5950</name>
</gene>
<feature type="region of interest" description="Disordered" evidence="6">
    <location>
        <begin position="44"/>
        <end position="69"/>
    </location>
</feature>
<dbReference type="GO" id="GO:0004334">
    <property type="term" value="F:fumarylacetoacetase activity"/>
    <property type="evidence" value="ECO:0007669"/>
    <property type="project" value="UniProtKB-UniRule"/>
</dbReference>
<evidence type="ECO:0000313" key="8">
    <source>
        <dbReference type="EMBL" id="VDK26314.1"/>
    </source>
</evidence>
<dbReference type="PANTHER" id="PTHR43069:SF2">
    <property type="entry name" value="FUMARYLACETOACETASE"/>
    <property type="match status" value="1"/>
</dbReference>
<dbReference type="Proteomes" id="UP000267096">
    <property type="component" value="Unassembled WGS sequence"/>
</dbReference>
<dbReference type="Pfam" id="PF01557">
    <property type="entry name" value="FAA_hydrolase"/>
    <property type="match status" value="1"/>
</dbReference>
<proteinExistence type="inferred from homology"/>
<comment type="catalytic activity">
    <reaction evidence="1 5">
        <text>4-fumarylacetoacetate + H2O = acetoacetate + fumarate + H(+)</text>
        <dbReference type="Rhea" id="RHEA:10244"/>
        <dbReference type="ChEBI" id="CHEBI:13705"/>
        <dbReference type="ChEBI" id="CHEBI:15377"/>
        <dbReference type="ChEBI" id="CHEBI:15378"/>
        <dbReference type="ChEBI" id="CHEBI:18034"/>
        <dbReference type="ChEBI" id="CHEBI:29806"/>
        <dbReference type="EC" id="3.7.1.2"/>
    </reaction>
</comment>
<comment type="similarity">
    <text evidence="2 5">Belongs to the FAH family.</text>
</comment>
<feature type="binding site" evidence="4">
    <location>
        <position position="84"/>
    </location>
    <ligand>
        <name>Ca(2+)</name>
        <dbReference type="ChEBI" id="CHEBI:29108"/>
    </ligand>
</feature>
<comment type="pathway">
    <text evidence="5">Amino-acid degradation; L-phenylalanine degradation; acetoacetate and fumarate from L-phenylalanine: step 6/6.</text>
</comment>
<feature type="domain" description="Fumarylacetoacetase-like C-terminal" evidence="7">
    <location>
        <begin position="38"/>
        <end position="122"/>
    </location>
</feature>
<feature type="binding site" evidence="4">
    <location>
        <position position="117"/>
    </location>
    <ligand>
        <name>Mg(2+)</name>
        <dbReference type="ChEBI" id="CHEBI:18420"/>
    </ligand>
</feature>
<dbReference type="InterPro" id="IPR011234">
    <property type="entry name" value="Fumarylacetoacetase-like_C"/>
</dbReference>
<feature type="binding site" evidence="4">
    <location>
        <position position="82"/>
    </location>
    <ligand>
        <name>Ca(2+)</name>
        <dbReference type="ChEBI" id="CHEBI:29108"/>
    </ligand>
</feature>
<dbReference type="InterPro" id="IPR036663">
    <property type="entry name" value="Fumarylacetoacetase_C_sf"/>
</dbReference>
<keyword evidence="4 5" id="KW-0479">Metal-binding</keyword>
<organism evidence="10">
    <name type="scientific">Anisakis simplex</name>
    <name type="common">Herring worm</name>
    <dbReference type="NCBI Taxonomy" id="6269"/>
    <lineage>
        <taxon>Eukaryota</taxon>
        <taxon>Metazoa</taxon>
        <taxon>Ecdysozoa</taxon>
        <taxon>Nematoda</taxon>
        <taxon>Chromadorea</taxon>
        <taxon>Rhabditida</taxon>
        <taxon>Spirurina</taxon>
        <taxon>Ascaridomorpha</taxon>
        <taxon>Ascaridoidea</taxon>
        <taxon>Anisakidae</taxon>
        <taxon>Anisakis</taxon>
        <taxon>Anisakis simplex complex</taxon>
    </lineage>
</organism>
<dbReference type="GO" id="GO:1902000">
    <property type="term" value="P:homogentisate catabolic process"/>
    <property type="evidence" value="ECO:0007669"/>
    <property type="project" value="TreeGrafter"/>
</dbReference>
<dbReference type="GO" id="GO:0046872">
    <property type="term" value="F:metal ion binding"/>
    <property type="evidence" value="ECO:0007669"/>
    <property type="project" value="UniProtKB-UniRule"/>
</dbReference>
<feature type="binding site" evidence="4">
    <location>
        <position position="117"/>
    </location>
    <ligand>
        <name>Ca(2+)</name>
        <dbReference type="ChEBI" id="CHEBI:29108"/>
    </ligand>
</feature>
<keyword evidence="5" id="KW-0828">Tyrosine catabolism</keyword>
<evidence type="ECO:0000313" key="9">
    <source>
        <dbReference type="Proteomes" id="UP000267096"/>
    </source>
</evidence>
<keyword evidence="4 5" id="KW-0106">Calcium</keyword>
<dbReference type="Gene3D" id="3.90.850.10">
    <property type="entry name" value="Fumarylacetoacetase-like, C-terminal domain"/>
    <property type="match status" value="1"/>
</dbReference>
<evidence type="ECO:0000256" key="3">
    <source>
        <dbReference type="ARBA" id="ARBA00014741"/>
    </source>
</evidence>
<evidence type="ECO:0000313" key="10">
    <source>
        <dbReference type="WBParaSite" id="ASIM_0000616901-mRNA-1"/>
    </source>
</evidence>
<protein>
    <recommendedName>
        <fullName evidence="3 5">Fumarylacetoacetase</fullName>
        <ecNumber evidence="5">3.7.1.2</ecNumber>
    </recommendedName>
    <alternativeName>
        <fullName evidence="5">Fumarylacetoacetate hydrolase</fullName>
    </alternativeName>
</protein>
<dbReference type="GO" id="GO:0006559">
    <property type="term" value="P:L-phenylalanine catabolic process"/>
    <property type="evidence" value="ECO:0007669"/>
    <property type="project" value="UniProtKB-UniRule"/>
</dbReference>
<comment type="cofactor">
    <cofactor evidence="5">
        <name>Mg(2+)</name>
        <dbReference type="ChEBI" id="CHEBI:18420"/>
    </cofactor>
    <cofactor evidence="5">
        <name>Ca(2+)</name>
        <dbReference type="ChEBI" id="CHEBI:29108"/>
    </cofactor>
</comment>
<accession>A0A0M3JEX0</accession>
<name>A0A0M3JEX0_ANISI</name>
<evidence type="ECO:0000256" key="5">
    <source>
        <dbReference type="RuleBase" id="RU366008"/>
    </source>
</evidence>
<dbReference type="UniPathway" id="UPA00139">
    <property type="reaction ID" value="UER00341"/>
</dbReference>
<dbReference type="GO" id="GO:0006572">
    <property type="term" value="P:L-tyrosine catabolic process"/>
    <property type="evidence" value="ECO:0007669"/>
    <property type="project" value="UniProtKB-UniRule"/>
</dbReference>
<keyword evidence="5" id="KW-0378">Hydrolase</keyword>
<dbReference type="PANTHER" id="PTHR43069">
    <property type="entry name" value="FUMARYLACETOACETASE"/>
    <property type="match status" value="1"/>
</dbReference>
<dbReference type="EMBL" id="UYRR01012322">
    <property type="protein sequence ID" value="VDK26314.1"/>
    <property type="molecule type" value="Genomic_DNA"/>
</dbReference>
<dbReference type="SUPFAM" id="SSF56529">
    <property type="entry name" value="FAH"/>
    <property type="match status" value="1"/>
</dbReference>
<reference evidence="8 9" key="2">
    <citation type="submission" date="2018-11" db="EMBL/GenBank/DDBJ databases">
        <authorList>
            <consortium name="Pathogen Informatics"/>
        </authorList>
    </citation>
    <scope>NUCLEOTIDE SEQUENCE [LARGE SCALE GENOMIC DNA]</scope>
</reference>
<dbReference type="OrthoDB" id="9971669at2759"/>
<dbReference type="WBParaSite" id="ASIM_0000616901-mRNA-1">
    <property type="protein sequence ID" value="ASIM_0000616901-mRNA-1"/>
    <property type="gene ID" value="ASIM_0000616901"/>
</dbReference>
<dbReference type="AlphaFoldDB" id="A0A0M3JEX0"/>
<sequence>MFSFVRIKVILQSREHRKILQCDSHQLLFICVSSRKWLPVGYHGRSSSIQPSGTSLRRPWGQTKADDAAQPTFGPSKLVDFELEMAFFVGGPPTEVGETIPVNKADERIFGMVLMNDWSGQFCVVQYHVFEWLNCGICAISINM</sequence>
<keyword evidence="4 5" id="KW-0460">Magnesium</keyword>
<evidence type="ECO:0000256" key="1">
    <source>
        <dbReference type="ARBA" id="ARBA00000353"/>
    </source>
</evidence>
<reference evidence="10" key="1">
    <citation type="submission" date="2017-02" db="UniProtKB">
        <authorList>
            <consortium name="WormBaseParasite"/>
        </authorList>
    </citation>
    <scope>IDENTIFICATION</scope>
</reference>
<evidence type="ECO:0000256" key="2">
    <source>
        <dbReference type="ARBA" id="ARBA00010211"/>
    </source>
</evidence>
<feature type="compositionally biased region" description="Polar residues" evidence="6">
    <location>
        <begin position="45"/>
        <end position="55"/>
    </location>
</feature>
<evidence type="ECO:0000256" key="4">
    <source>
        <dbReference type="PIRSR" id="PIRSR605959-3"/>
    </source>
</evidence>
<evidence type="ECO:0000256" key="6">
    <source>
        <dbReference type="SAM" id="MobiDB-lite"/>
    </source>
</evidence>
<dbReference type="EC" id="3.7.1.2" evidence="5"/>
<keyword evidence="9" id="KW-1185">Reference proteome</keyword>